<evidence type="ECO:0000313" key="1">
    <source>
        <dbReference type="EMBL" id="PJO41598.1"/>
    </source>
</evidence>
<proteinExistence type="predicted"/>
<comment type="caution">
    <text evidence="1">The sequence shown here is derived from an EMBL/GenBank/DDBJ whole genome shotgun (WGS) entry which is preliminary data.</text>
</comment>
<reference evidence="1 2" key="1">
    <citation type="submission" date="2017-11" db="EMBL/GenBank/DDBJ databases">
        <title>Bacterial isolate from king chilli rhizosphere.</title>
        <authorList>
            <person name="Takhelmayum P."/>
            <person name="Sarangthem I."/>
        </authorList>
    </citation>
    <scope>NUCLEOTIDE SEQUENCE [LARGE SCALE GENOMIC DNA]</scope>
    <source>
        <strain evidence="2">t26</strain>
    </source>
</reference>
<sequence length="75" mass="8240">MSNTNVTKEEIIEAWKDPEAREKFNSLPVHPSGKSFGELTEEELAQIQGASGLIYPTVIPNTTINPITVSIIIKC</sequence>
<dbReference type="RefSeq" id="WP_100544962.1">
    <property type="nucleotide sequence ID" value="NZ_CP158849.1"/>
</dbReference>
<dbReference type="EMBL" id="PHQY01000667">
    <property type="protein sequence ID" value="PJO41598.1"/>
    <property type="molecule type" value="Genomic_DNA"/>
</dbReference>
<accession>A0A2M9Q0J2</accession>
<dbReference type="NCBIfam" id="TIGR03898">
    <property type="entry name" value="lanti_MRSA_kill"/>
    <property type="match status" value="1"/>
</dbReference>
<gene>
    <name evidence="1" type="ORF">CWD94_22025</name>
</gene>
<organism evidence="1 2">
    <name type="scientific">Lysinibacillus xylanilyticus</name>
    <dbReference type="NCBI Taxonomy" id="582475"/>
    <lineage>
        <taxon>Bacteria</taxon>
        <taxon>Bacillati</taxon>
        <taxon>Bacillota</taxon>
        <taxon>Bacilli</taxon>
        <taxon>Bacillales</taxon>
        <taxon>Bacillaceae</taxon>
        <taxon>Lysinibacillus</taxon>
    </lineage>
</organism>
<dbReference type="GO" id="GO:0050830">
    <property type="term" value="P:defense response to Gram-positive bacterium"/>
    <property type="evidence" value="ECO:0007669"/>
    <property type="project" value="InterPro"/>
</dbReference>
<dbReference type="Pfam" id="PF16934">
    <property type="entry name" value="Mersacidin"/>
    <property type="match status" value="1"/>
</dbReference>
<dbReference type="Proteomes" id="UP000232101">
    <property type="component" value="Unassembled WGS sequence"/>
</dbReference>
<dbReference type="InterPro" id="IPR027632">
    <property type="entry name" value="Lant_2_A2"/>
</dbReference>
<dbReference type="InterPro" id="IPR027635">
    <property type="entry name" value="Lantibiotic2_lead_pep_dom"/>
</dbReference>
<evidence type="ECO:0000313" key="2">
    <source>
        <dbReference type="Proteomes" id="UP000232101"/>
    </source>
</evidence>
<protein>
    <submittedName>
        <fullName evidence="1">Type 2 lantibiotic</fullName>
    </submittedName>
</protein>
<dbReference type="AlphaFoldDB" id="A0A2M9Q0J2"/>
<name>A0A2M9Q0J2_9BACI</name>